<evidence type="ECO:0000313" key="4">
    <source>
        <dbReference type="EMBL" id="PKW16342.1"/>
    </source>
</evidence>
<proteinExistence type="inferred from homology"/>
<dbReference type="Proteomes" id="UP000233786">
    <property type="component" value="Unassembled WGS sequence"/>
</dbReference>
<dbReference type="Gene3D" id="1.10.600.10">
    <property type="entry name" value="Farnesyl Diphosphate Synthase"/>
    <property type="match status" value="1"/>
</dbReference>
<dbReference type="EMBL" id="PJNB01000001">
    <property type="protein sequence ID" value="PKW16342.1"/>
    <property type="molecule type" value="Genomic_DNA"/>
</dbReference>
<keyword evidence="2" id="KW-0479">Metal-binding</keyword>
<dbReference type="AlphaFoldDB" id="A0A2N3Y098"/>
<keyword evidence="5" id="KW-1185">Reference proteome</keyword>
<dbReference type="SFLD" id="SFLDS00005">
    <property type="entry name" value="Isoprenoid_Synthase_Type_I"/>
    <property type="match status" value="1"/>
</dbReference>
<dbReference type="InterPro" id="IPR008949">
    <property type="entry name" value="Isoprenoid_synthase_dom_sf"/>
</dbReference>
<reference evidence="4" key="1">
    <citation type="submission" date="2017-12" db="EMBL/GenBank/DDBJ databases">
        <title>Sequencing the genomes of 1000 Actinobacteria strains.</title>
        <authorList>
            <person name="Klenk H.-P."/>
        </authorList>
    </citation>
    <scope>NUCLEOTIDE SEQUENCE [LARGE SCALE GENOMIC DNA]</scope>
    <source>
        <strain evidence="4">DSM 44228</strain>
    </source>
</reference>
<dbReference type="PANTHER" id="PTHR35201:SF4">
    <property type="entry name" value="BETA-PINACENE SYNTHASE-RELATED"/>
    <property type="match status" value="1"/>
</dbReference>
<evidence type="ECO:0000256" key="3">
    <source>
        <dbReference type="SAM" id="MobiDB-lite"/>
    </source>
</evidence>
<accession>A0A2N3Y098</accession>
<dbReference type="PANTHER" id="PTHR35201">
    <property type="entry name" value="TERPENE SYNTHASE"/>
    <property type="match status" value="1"/>
</dbReference>
<keyword evidence="2" id="KW-0460">Magnesium</keyword>
<protein>
    <recommendedName>
        <fullName evidence="2">Terpene synthase</fullName>
        <ecNumber evidence="2">4.2.3.-</ecNumber>
    </recommendedName>
</protein>
<sequence>MHIETDYGIDGVRLVLPFPSEVSPDVDRARERHYGWVAQHGLWPDRKSEYAYKHADFPLFIAHVYPWASGEDLDLVTDCVGWAWLWDDSLDRQARFPWTEDVLEAYFYGMTDPSREPAEAVAVPLVHAWRTLNKRLHARTSTAWRARHEAHWRATFKGYLQEARNNATETIPTLEEYFDLRRKTSGPETTFDWIEAAGRFEVPTAIHATEAMLRLRRDAVDLISISNDLVSARNEWSEGNTDNIVIVLAYQEQCTWPEAARMAESIAHSIVENFLATEQQLLASDLYQALAQDERADTDRFINCIKHWIGGSHTWHLDCPRYKVPATRPLQVPPKSTSQPSRHPEVSGIQ</sequence>
<dbReference type="InterPro" id="IPR034686">
    <property type="entry name" value="Terpene_cyclase-like_2"/>
</dbReference>
<organism evidence="4 5">
    <name type="scientific">Saccharopolyspora spinosa</name>
    <dbReference type="NCBI Taxonomy" id="60894"/>
    <lineage>
        <taxon>Bacteria</taxon>
        <taxon>Bacillati</taxon>
        <taxon>Actinomycetota</taxon>
        <taxon>Actinomycetes</taxon>
        <taxon>Pseudonocardiales</taxon>
        <taxon>Pseudonocardiaceae</taxon>
        <taxon>Saccharopolyspora</taxon>
    </lineage>
</organism>
<comment type="similarity">
    <text evidence="2">Belongs to the terpene synthase family.</text>
</comment>
<keyword evidence="1 2" id="KW-0456">Lyase</keyword>
<evidence type="ECO:0000256" key="1">
    <source>
        <dbReference type="ARBA" id="ARBA00023239"/>
    </source>
</evidence>
<feature type="region of interest" description="Disordered" evidence="3">
    <location>
        <begin position="328"/>
        <end position="350"/>
    </location>
</feature>
<dbReference type="OrthoDB" id="3676909at2"/>
<comment type="caution">
    <text evidence="4">The sequence shown here is derived from an EMBL/GenBank/DDBJ whole genome shotgun (WGS) entry which is preliminary data.</text>
</comment>
<comment type="cofactor">
    <cofactor evidence="2">
        <name>Mg(2+)</name>
        <dbReference type="ChEBI" id="CHEBI:18420"/>
    </cofactor>
</comment>
<evidence type="ECO:0000313" key="5">
    <source>
        <dbReference type="Proteomes" id="UP000233786"/>
    </source>
</evidence>
<evidence type="ECO:0000256" key="2">
    <source>
        <dbReference type="RuleBase" id="RU366034"/>
    </source>
</evidence>
<dbReference type="Pfam" id="PF19086">
    <property type="entry name" value="Terpene_syn_C_2"/>
    <property type="match status" value="1"/>
</dbReference>
<dbReference type="GO" id="GO:0046872">
    <property type="term" value="F:metal ion binding"/>
    <property type="evidence" value="ECO:0007669"/>
    <property type="project" value="UniProtKB-KW"/>
</dbReference>
<dbReference type="RefSeq" id="WP_010314578.1">
    <property type="nucleotide sequence ID" value="NZ_CP061007.1"/>
</dbReference>
<dbReference type="GO" id="GO:0010333">
    <property type="term" value="F:terpene synthase activity"/>
    <property type="evidence" value="ECO:0007669"/>
    <property type="project" value="InterPro"/>
</dbReference>
<dbReference type="STRING" id="994479.GCA_000194155_07113"/>
<name>A0A2N3Y098_SACSN</name>
<dbReference type="SUPFAM" id="SSF48576">
    <property type="entry name" value="Terpenoid synthases"/>
    <property type="match status" value="1"/>
</dbReference>
<dbReference type="EC" id="4.2.3.-" evidence="2"/>
<dbReference type="SFLD" id="SFLDG01020">
    <property type="entry name" value="Terpene_Cyclase_Like_2"/>
    <property type="match status" value="1"/>
</dbReference>
<gene>
    <name evidence="4" type="ORF">A8926_4163</name>
</gene>